<dbReference type="AlphaFoldDB" id="A0A1G6Y849"/>
<name>A0A1G6Y849_9PSEU</name>
<sequence length="60" mass="6235">MFALFSATDLQAEARGQFALDDLFGAAEAPAATVVESAVMPDPWELIPREAITGQGVLGA</sequence>
<reference evidence="2" key="1">
    <citation type="submission" date="2016-10" db="EMBL/GenBank/DDBJ databases">
        <authorList>
            <person name="Varghese N."/>
            <person name="Submissions S."/>
        </authorList>
    </citation>
    <scope>NUCLEOTIDE SEQUENCE [LARGE SCALE GENOMIC DNA]</scope>
    <source>
        <strain evidence="2">IBRC-M 10403</strain>
    </source>
</reference>
<gene>
    <name evidence="1" type="ORF">SAMN05216174_12079</name>
</gene>
<protein>
    <submittedName>
        <fullName evidence="1">Uncharacterized protein</fullName>
    </submittedName>
</protein>
<dbReference type="EMBL" id="FMZZ01000020">
    <property type="protein sequence ID" value="SDD86530.1"/>
    <property type="molecule type" value="Genomic_DNA"/>
</dbReference>
<keyword evidence="2" id="KW-1185">Reference proteome</keyword>
<organism evidence="1 2">
    <name type="scientific">Actinokineospora iranica</name>
    <dbReference type="NCBI Taxonomy" id="1271860"/>
    <lineage>
        <taxon>Bacteria</taxon>
        <taxon>Bacillati</taxon>
        <taxon>Actinomycetota</taxon>
        <taxon>Actinomycetes</taxon>
        <taxon>Pseudonocardiales</taxon>
        <taxon>Pseudonocardiaceae</taxon>
        <taxon>Actinokineospora</taxon>
    </lineage>
</organism>
<dbReference type="STRING" id="1271860.SAMN05216174_12079"/>
<dbReference type="Proteomes" id="UP000199501">
    <property type="component" value="Unassembled WGS sequence"/>
</dbReference>
<proteinExistence type="predicted"/>
<accession>A0A1G6Y849</accession>
<evidence type="ECO:0000313" key="2">
    <source>
        <dbReference type="Proteomes" id="UP000199501"/>
    </source>
</evidence>
<dbReference type="RefSeq" id="WP_091456921.1">
    <property type="nucleotide sequence ID" value="NZ_FMZZ01000020.1"/>
</dbReference>
<evidence type="ECO:0000313" key="1">
    <source>
        <dbReference type="EMBL" id="SDD86530.1"/>
    </source>
</evidence>